<evidence type="ECO:0000313" key="5">
    <source>
        <dbReference type="Proteomes" id="UP001141434"/>
    </source>
</evidence>
<dbReference type="GeneID" id="81393054"/>
<gene>
    <name evidence="4" type="ORF">NUU61_003304</name>
</gene>
<dbReference type="GO" id="GO:0008270">
    <property type="term" value="F:zinc ion binding"/>
    <property type="evidence" value="ECO:0007669"/>
    <property type="project" value="UniProtKB-KW"/>
</dbReference>
<reference evidence="4" key="2">
    <citation type="journal article" date="2023" name="IMA Fungus">
        <title>Comparative genomic study of the Penicillium genus elucidates a diverse pangenome and 15 lateral gene transfer events.</title>
        <authorList>
            <person name="Petersen C."/>
            <person name="Sorensen T."/>
            <person name="Nielsen M.R."/>
            <person name="Sondergaard T.E."/>
            <person name="Sorensen J.L."/>
            <person name="Fitzpatrick D.A."/>
            <person name="Frisvad J.C."/>
            <person name="Nielsen K.L."/>
        </authorList>
    </citation>
    <scope>NUCLEOTIDE SEQUENCE</scope>
    <source>
        <strain evidence="4">IBT 34128</strain>
    </source>
</reference>
<dbReference type="Pfam" id="PF00098">
    <property type="entry name" value="zf-CCHC"/>
    <property type="match status" value="1"/>
</dbReference>
<dbReference type="EMBL" id="JAPMSZ010000004">
    <property type="protein sequence ID" value="KAJ5105957.1"/>
    <property type="molecule type" value="Genomic_DNA"/>
</dbReference>
<dbReference type="AlphaFoldDB" id="A0A9W9FTC0"/>
<feature type="region of interest" description="Disordered" evidence="2">
    <location>
        <begin position="17"/>
        <end position="60"/>
    </location>
</feature>
<dbReference type="Proteomes" id="UP001141434">
    <property type="component" value="Unassembled WGS sequence"/>
</dbReference>
<comment type="caution">
    <text evidence="4">The sequence shown here is derived from an EMBL/GenBank/DDBJ whole genome shotgun (WGS) entry which is preliminary data.</text>
</comment>
<organism evidence="4 5">
    <name type="scientific">Penicillium alfredii</name>
    <dbReference type="NCBI Taxonomy" id="1506179"/>
    <lineage>
        <taxon>Eukaryota</taxon>
        <taxon>Fungi</taxon>
        <taxon>Dikarya</taxon>
        <taxon>Ascomycota</taxon>
        <taxon>Pezizomycotina</taxon>
        <taxon>Eurotiomycetes</taxon>
        <taxon>Eurotiomycetidae</taxon>
        <taxon>Eurotiales</taxon>
        <taxon>Aspergillaceae</taxon>
        <taxon>Penicillium</taxon>
    </lineage>
</organism>
<dbReference type="SMART" id="SM00343">
    <property type="entry name" value="ZnF_C2HC"/>
    <property type="match status" value="1"/>
</dbReference>
<feature type="compositionally biased region" description="Basic residues" evidence="2">
    <location>
        <begin position="86"/>
        <end position="98"/>
    </location>
</feature>
<keyword evidence="1" id="KW-0863">Zinc-finger</keyword>
<accession>A0A9W9FTC0</accession>
<feature type="region of interest" description="Disordered" evidence="2">
    <location>
        <begin position="86"/>
        <end position="105"/>
    </location>
</feature>
<keyword evidence="1" id="KW-0479">Metal-binding</keyword>
<keyword evidence="5" id="KW-1185">Reference proteome</keyword>
<dbReference type="SUPFAM" id="SSF57756">
    <property type="entry name" value="Retrovirus zinc finger-like domains"/>
    <property type="match status" value="1"/>
</dbReference>
<proteinExistence type="predicted"/>
<dbReference type="GO" id="GO:0003676">
    <property type="term" value="F:nucleic acid binding"/>
    <property type="evidence" value="ECO:0007669"/>
    <property type="project" value="InterPro"/>
</dbReference>
<sequence length="216" mass="25326">MDALIDFAVRIDNRFHDRQMQKREVEGWRRGNGRPSHQRFQPQRTQQPRSNDPYGPRPMELDAVRLPEEEQRRRKENNLCFKCGKPGHRSRECKKRNDKPHQMRATNERLDRGAYDTTGIVKAEKRTQQLCATREQGREGPVIVDGSKPPPPKQKTLRTRNLDSEISQLRTALSEIFKMSRLKKSDPRMNLRVHVNIHDVLVEATHDTQNTTSVRF</sequence>
<evidence type="ECO:0000313" key="4">
    <source>
        <dbReference type="EMBL" id="KAJ5105957.1"/>
    </source>
</evidence>
<feature type="compositionally biased region" description="Low complexity" evidence="2">
    <location>
        <begin position="38"/>
        <end position="49"/>
    </location>
</feature>
<dbReference type="InterPro" id="IPR001878">
    <property type="entry name" value="Znf_CCHC"/>
</dbReference>
<reference evidence="4" key="1">
    <citation type="submission" date="2022-11" db="EMBL/GenBank/DDBJ databases">
        <authorList>
            <person name="Petersen C."/>
        </authorList>
    </citation>
    <scope>NUCLEOTIDE SEQUENCE</scope>
    <source>
        <strain evidence="4">IBT 34128</strain>
    </source>
</reference>
<dbReference type="InterPro" id="IPR036875">
    <property type="entry name" value="Znf_CCHC_sf"/>
</dbReference>
<protein>
    <recommendedName>
        <fullName evidence="3">CCHC-type domain-containing protein</fullName>
    </recommendedName>
</protein>
<feature type="compositionally biased region" description="Basic and acidic residues" evidence="2">
    <location>
        <begin position="17"/>
        <end position="29"/>
    </location>
</feature>
<dbReference type="RefSeq" id="XP_056514953.1">
    <property type="nucleotide sequence ID" value="XM_056653886.1"/>
</dbReference>
<feature type="domain" description="CCHC-type" evidence="3">
    <location>
        <begin position="80"/>
        <end position="95"/>
    </location>
</feature>
<dbReference type="Gene3D" id="4.10.60.10">
    <property type="entry name" value="Zinc finger, CCHC-type"/>
    <property type="match status" value="1"/>
</dbReference>
<evidence type="ECO:0000256" key="1">
    <source>
        <dbReference type="PROSITE-ProRule" id="PRU00047"/>
    </source>
</evidence>
<name>A0A9W9FTC0_9EURO</name>
<feature type="region of interest" description="Disordered" evidence="2">
    <location>
        <begin position="134"/>
        <end position="157"/>
    </location>
</feature>
<dbReference type="PROSITE" id="PS50158">
    <property type="entry name" value="ZF_CCHC"/>
    <property type="match status" value="1"/>
</dbReference>
<dbReference type="OrthoDB" id="4369586at2759"/>
<evidence type="ECO:0000256" key="2">
    <source>
        <dbReference type="SAM" id="MobiDB-lite"/>
    </source>
</evidence>
<evidence type="ECO:0000259" key="3">
    <source>
        <dbReference type="PROSITE" id="PS50158"/>
    </source>
</evidence>
<keyword evidence="1" id="KW-0862">Zinc</keyword>